<evidence type="ECO:0000313" key="1">
    <source>
        <dbReference type="EMBL" id="SUZ47619.1"/>
    </source>
</evidence>
<dbReference type="EMBL" id="UINC01000025">
    <property type="protein sequence ID" value="SUZ47619.1"/>
    <property type="molecule type" value="Genomic_DNA"/>
</dbReference>
<organism evidence="1">
    <name type="scientific">marine metagenome</name>
    <dbReference type="NCBI Taxonomy" id="408172"/>
    <lineage>
        <taxon>unclassified sequences</taxon>
        <taxon>metagenomes</taxon>
        <taxon>ecological metagenomes</taxon>
    </lineage>
</organism>
<reference evidence="1" key="1">
    <citation type="submission" date="2018-05" db="EMBL/GenBank/DDBJ databases">
        <authorList>
            <person name="Lanie J.A."/>
            <person name="Ng W.-L."/>
            <person name="Kazmierczak K.M."/>
            <person name="Andrzejewski T.M."/>
            <person name="Davidsen T.M."/>
            <person name="Wayne K.J."/>
            <person name="Tettelin H."/>
            <person name="Glass J.I."/>
            <person name="Rusch D."/>
            <person name="Podicherti R."/>
            <person name="Tsui H.-C.T."/>
            <person name="Winkler M.E."/>
        </authorList>
    </citation>
    <scope>NUCLEOTIDE SEQUENCE</scope>
</reference>
<name>A0A381MZH1_9ZZZZ</name>
<gene>
    <name evidence="1" type="ORF">METZ01_LOCUS473</name>
</gene>
<proteinExistence type="predicted"/>
<dbReference type="AlphaFoldDB" id="A0A381MZH1"/>
<accession>A0A381MZH1</accession>
<sequence>MWSEIDARYGVRGRGPVCGVVIWLTNLCSEEY</sequence>
<protein>
    <submittedName>
        <fullName evidence="1">Uncharacterized protein</fullName>
    </submittedName>
</protein>